<evidence type="ECO:0000313" key="2">
    <source>
        <dbReference type="Proteomes" id="UP000694892"/>
    </source>
</evidence>
<evidence type="ECO:0000313" key="1">
    <source>
        <dbReference type="EMBL" id="OCT67121.1"/>
    </source>
</evidence>
<accession>A0A974C5X2</accession>
<protein>
    <submittedName>
        <fullName evidence="1">Uncharacterized protein</fullName>
    </submittedName>
</protein>
<reference evidence="2" key="1">
    <citation type="journal article" date="2016" name="Nature">
        <title>Genome evolution in the allotetraploid frog Xenopus laevis.</title>
        <authorList>
            <person name="Session A.M."/>
            <person name="Uno Y."/>
            <person name="Kwon T."/>
            <person name="Chapman J.A."/>
            <person name="Toyoda A."/>
            <person name="Takahashi S."/>
            <person name="Fukui A."/>
            <person name="Hikosaka A."/>
            <person name="Suzuki A."/>
            <person name="Kondo M."/>
            <person name="van Heeringen S.J."/>
            <person name="Quigley I."/>
            <person name="Heinz S."/>
            <person name="Ogino H."/>
            <person name="Ochi H."/>
            <person name="Hellsten U."/>
            <person name="Lyons J.B."/>
            <person name="Simakov O."/>
            <person name="Putnam N."/>
            <person name="Stites J."/>
            <person name="Kuroki Y."/>
            <person name="Tanaka T."/>
            <person name="Michiue T."/>
            <person name="Watanabe M."/>
            <person name="Bogdanovic O."/>
            <person name="Lister R."/>
            <person name="Georgiou G."/>
            <person name="Paranjpe S.S."/>
            <person name="van Kruijsbergen I."/>
            <person name="Shu S."/>
            <person name="Carlson J."/>
            <person name="Kinoshita T."/>
            <person name="Ohta Y."/>
            <person name="Mawaribuchi S."/>
            <person name="Jenkins J."/>
            <person name="Grimwood J."/>
            <person name="Schmutz J."/>
            <person name="Mitros T."/>
            <person name="Mozaffari S.V."/>
            <person name="Suzuki Y."/>
            <person name="Haramoto Y."/>
            <person name="Yamamoto T.S."/>
            <person name="Takagi C."/>
            <person name="Heald R."/>
            <person name="Miller K."/>
            <person name="Haudenschild C."/>
            <person name="Kitzman J."/>
            <person name="Nakayama T."/>
            <person name="Izutsu Y."/>
            <person name="Robert J."/>
            <person name="Fortriede J."/>
            <person name="Burns K."/>
            <person name="Lotay V."/>
            <person name="Karimi K."/>
            <person name="Yasuoka Y."/>
            <person name="Dichmann D.S."/>
            <person name="Flajnik M.F."/>
            <person name="Houston D.W."/>
            <person name="Shendure J."/>
            <person name="DuPasquier L."/>
            <person name="Vize P.D."/>
            <person name="Zorn A.M."/>
            <person name="Ito M."/>
            <person name="Marcotte E.M."/>
            <person name="Wallingford J.B."/>
            <person name="Ito Y."/>
            <person name="Asashima M."/>
            <person name="Ueno N."/>
            <person name="Matsuda Y."/>
            <person name="Veenstra G.J."/>
            <person name="Fujiyama A."/>
            <person name="Harland R.M."/>
            <person name="Taira M."/>
            <person name="Rokhsar D.S."/>
        </authorList>
    </citation>
    <scope>NUCLEOTIDE SEQUENCE [LARGE SCALE GENOMIC DNA]</scope>
    <source>
        <strain evidence="2">J</strain>
    </source>
</reference>
<sequence length="68" mass="7642">MPNPWRPLRATPSELWALKAFWCISGVWNVSRGPDTTAAHSTFTPGTHRGRCYSRVSLLNDHFISGTQ</sequence>
<gene>
    <name evidence="1" type="ORF">XELAEV_18038401mg</name>
</gene>
<dbReference type="EMBL" id="CM004480">
    <property type="protein sequence ID" value="OCT67121.1"/>
    <property type="molecule type" value="Genomic_DNA"/>
</dbReference>
<name>A0A974C5X2_XENLA</name>
<proteinExistence type="predicted"/>
<organism evidence="1 2">
    <name type="scientific">Xenopus laevis</name>
    <name type="common">African clawed frog</name>
    <dbReference type="NCBI Taxonomy" id="8355"/>
    <lineage>
        <taxon>Eukaryota</taxon>
        <taxon>Metazoa</taxon>
        <taxon>Chordata</taxon>
        <taxon>Craniata</taxon>
        <taxon>Vertebrata</taxon>
        <taxon>Euteleostomi</taxon>
        <taxon>Amphibia</taxon>
        <taxon>Batrachia</taxon>
        <taxon>Anura</taxon>
        <taxon>Pipoidea</taxon>
        <taxon>Pipidae</taxon>
        <taxon>Xenopodinae</taxon>
        <taxon>Xenopus</taxon>
        <taxon>Xenopus</taxon>
    </lineage>
</organism>
<dbReference type="AlphaFoldDB" id="A0A974C5X2"/>
<dbReference type="Proteomes" id="UP000694892">
    <property type="component" value="Chromosome 8L"/>
</dbReference>